<protein>
    <recommendedName>
        <fullName evidence="5">MYND-type domain-containing protein</fullName>
    </recommendedName>
</protein>
<dbReference type="PROSITE" id="PS50865">
    <property type="entry name" value="ZF_MYND_2"/>
    <property type="match status" value="1"/>
</dbReference>
<dbReference type="OrthoDB" id="432970at2759"/>
<dbReference type="HOGENOM" id="CLU_855604_0_0_1"/>
<dbReference type="Gene3D" id="6.10.140.2220">
    <property type="match status" value="1"/>
</dbReference>
<sequence length="316" mass="36730">MWWEPDRYEETRASTEPRFRHTKLREVTTDKFSTIKFLSPHWTQVTRPKIGFVFDRVQPTESLRDEPDLPSNMLPKTMPAHLSHLSAKELETYYWQARNHDGCFTTVTLFQHFIDLFPEFTRIRVRTIDKDKTLVYSTLASDRFIVEMHLEEPHTVSMSAILPDNQTYITGDDPTMIHAVLGFSSPGSAIDTILDLTSLQFGDVGRGNKGRSLFVIESVFQYANRLEKFAKSSNFKNPKLSQRIQGTPNDEWLRLVAQRAKERWENRDAVPWCGHCGAPPRDRDLKKCSKCKAAWYCDADHQSAAWTFHKHFCKEE</sequence>
<dbReference type="AlphaFoldDB" id="A0A0C3BYH1"/>
<feature type="domain" description="MYND-type" evidence="5">
    <location>
        <begin position="273"/>
        <end position="313"/>
    </location>
</feature>
<dbReference type="SUPFAM" id="SSF144232">
    <property type="entry name" value="HIT/MYND zinc finger-like"/>
    <property type="match status" value="1"/>
</dbReference>
<feature type="non-terminal residue" evidence="6">
    <location>
        <position position="316"/>
    </location>
</feature>
<reference evidence="6 7" key="1">
    <citation type="submission" date="2014-04" db="EMBL/GenBank/DDBJ databases">
        <authorList>
            <consortium name="DOE Joint Genome Institute"/>
            <person name="Kuo A."/>
            <person name="Gay G."/>
            <person name="Dore J."/>
            <person name="Kohler A."/>
            <person name="Nagy L.G."/>
            <person name="Floudas D."/>
            <person name="Copeland A."/>
            <person name="Barry K.W."/>
            <person name="Cichocki N."/>
            <person name="Veneault-Fourrey C."/>
            <person name="LaButti K."/>
            <person name="Lindquist E.A."/>
            <person name="Lipzen A."/>
            <person name="Lundell T."/>
            <person name="Morin E."/>
            <person name="Murat C."/>
            <person name="Sun H."/>
            <person name="Tunlid A."/>
            <person name="Henrissat B."/>
            <person name="Grigoriev I.V."/>
            <person name="Hibbett D.S."/>
            <person name="Martin F."/>
            <person name="Nordberg H.P."/>
            <person name="Cantor M.N."/>
            <person name="Hua S.X."/>
        </authorList>
    </citation>
    <scope>NUCLEOTIDE SEQUENCE [LARGE SCALE GENOMIC DNA]</scope>
    <source>
        <strain evidence="7">h7</strain>
    </source>
</reference>
<evidence type="ECO:0000259" key="5">
    <source>
        <dbReference type="PROSITE" id="PS50865"/>
    </source>
</evidence>
<organism evidence="6 7">
    <name type="scientific">Hebeloma cylindrosporum</name>
    <dbReference type="NCBI Taxonomy" id="76867"/>
    <lineage>
        <taxon>Eukaryota</taxon>
        <taxon>Fungi</taxon>
        <taxon>Dikarya</taxon>
        <taxon>Basidiomycota</taxon>
        <taxon>Agaricomycotina</taxon>
        <taxon>Agaricomycetes</taxon>
        <taxon>Agaricomycetidae</taxon>
        <taxon>Agaricales</taxon>
        <taxon>Agaricineae</taxon>
        <taxon>Hymenogastraceae</taxon>
        <taxon>Hebeloma</taxon>
    </lineage>
</organism>
<evidence type="ECO:0000256" key="1">
    <source>
        <dbReference type="ARBA" id="ARBA00022723"/>
    </source>
</evidence>
<dbReference type="InterPro" id="IPR002893">
    <property type="entry name" value="Znf_MYND"/>
</dbReference>
<proteinExistence type="predicted"/>
<evidence type="ECO:0000256" key="2">
    <source>
        <dbReference type="ARBA" id="ARBA00022771"/>
    </source>
</evidence>
<keyword evidence="3" id="KW-0862">Zinc</keyword>
<keyword evidence="7" id="KW-1185">Reference proteome</keyword>
<dbReference type="STRING" id="686832.A0A0C3BYH1"/>
<accession>A0A0C3BYH1</accession>
<evidence type="ECO:0000256" key="3">
    <source>
        <dbReference type="ARBA" id="ARBA00022833"/>
    </source>
</evidence>
<keyword evidence="2 4" id="KW-0863">Zinc-finger</keyword>
<dbReference type="PROSITE" id="PS01360">
    <property type="entry name" value="ZF_MYND_1"/>
    <property type="match status" value="1"/>
</dbReference>
<evidence type="ECO:0000313" key="6">
    <source>
        <dbReference type="EMBL" id="KIM41610.1"/>
    </source>
</evidence>
<reference evidence="7" key="2">
    <citation type="submission" date="2015-01" db="EMBL/GenBank/DDBJ databases">
        <title>Evolutionary Origins and Diversification of the Mycorrhizal Mutualists.</title>
        <authorList>
            <consortium name="DOE Joint Genome Institute"/>
            <consortium name="Mycorrhizal Genomics Consortium"/>
            <person name="Kohler A."/>
            <person name="Kuo A."/>
            <person name="Nagy L.G."/>
            <person name="Floudas D."/>
            <person name="Copeland A."/>
            <person name="Barry K.W."/>
            <person name="Cichocki N."/>
            <person name="Veneault-Fourrey C."/>
            <person name="LaButti K."/>
            <person name="Lindquist E.A."/>
            <person name="Lipzen A."/>
            <person name="Lundell T."/>
            <person name="Morin E."/>
            <person name="Murat C."/>
            <person name="Riley R."/>
            <person name="Ohm R."/>
            <person name="Sun H."/>
            <person name="Tunlid A."/>
            <person name="Henrissat B."/>
            <person name="Grigoriev I.V."/>
            <person name="Hibbett D.S."/>
            <person name="Martin F."/>
        </authorList>
    </citation>
    <scope>NUCLEOTIDE SEQUENCE [LARGE SCALE GENOMIC DNA]</scope>
    <source>
        <strain evidence="7">h7</strain>
    </source>
</reference>
<evidence type="ECO:0000313" key="7">
    <source>
        <dbReference type="Proteomes" id="UP000053424"/>
    </source>
</evidence>
<gene>
    <name evidence="6" type="ORF">M413DRAFT_445585</name>
</gene>
<dbReference type="EMBL" id="KN831780">
    <property type="protein sequence ID" value="KIM41610.1"/>
    <property type="molecule type" value="Genomic_DNA"/>
</dbReference>
<dbReference type="Proteomes" id="UP000053424">
    <property type="component" value="Unassembled WGS sequence"/>
</dbReference>
<name>A0A0C3BYH1_HEBCY</name>
<dbReference type="GO" id="GO:0008270">
    <property type="term" value="F:zinc ion binding"/>
    <property type="evidence" value="ECO:0007669"/>
    <property type="project" value="UniProtKB-KW"/>
</dbReference>
<keyword evidence="1" id="KW-0479">Metal-binding</keyword>
<dbReference type="Pfam" id="PF01753">
    <property type="entry name" value="zf-MYND"/>
    <property type="match status" value="1"/>
</dbReference>
<evidence type="ECO:0000256" key="4">
    <source>
        <dbReference type="PROSITE-ProRule" id="PRU00134"/>
    </source>
</evidence>